<evidence type="ECO:0000256" key="6">
    <source>
        <dbReference type="ARBA" id="ARBA00023136"/>
    </source>
</evidence>
<dbReference type="InterPro" id="IPR010920">
    <property type="entry name" value="LSM_dom_sf"/>
</dbReference>
<keyword evidence="5 7" id="KW-1133">Transmembrane helix</keyword>
<accession>A0A1F5USA2</accession>
<dbReference type="GO" id="GO:0008381">
    <property type="term" value="F:mechanosensitive monoatomic ion channel activity"/>
    <property type="evidence" value="ECO:0007669"/>
    <property type="project" value="InterPro"/>
</dbReference>
<reference evidence="9 10" key="1">
    <citation type="journal article" date="2016" name="Nat. Commun.">
        <title>Thousands of microbial genomes shed light on interconnected biogeochemical processes in an aquifer system.</title>
        <authorList>
            <person name="Anantharaman K."/>
            <person name="Brown C.T."/>
            <person name="Hug L.A."/>
            <person name="Sharon I."/>
            <person name="Castelle C.J."/>
            <person name="Probst A.J."/>
            <person name="Thomas B.C."/>
            <person name="Singh A."/>
            <person name="Wilkins M.J."/>
            <person name="Karaoz U."/>
            <person name="Brodie E.L."/>
            <person name="Williams K.H."/>
            <person name="Hubbard S.S."/>
            <person name="Banfield J.F."/>
        </authorList>
    </citation>
    <scope>NUCLEOTIDE SEQUENCE [LARGE SCALE GENOMIC DNA]</scope>
    <source>
        <strain evidence="10">RBG_16_55_9</strain>
    </source>
</reference>
<dbReference type="SUPFAM" id="SSF82861">
    <property type="entry name" value="Mechanosensitive channel protein MscS (YggB), transmembrane region"/>
    <property type="match status" value="1"/>
</dbReference>
<name>A0A1F5USA2_FRAXR</name>
<proteinExistence type="inferred from homology"/>
<evidence type="ECO:0000256" key="3">
    <source>
        <dbReference type="ARBA" id="ARBA00022475"/>
    </source>
</evidence>
<dbReference type="SUPFAM" id="SSF82689">
    <property type="entry name" value="Mechanosensitive channel protein MscS (YggB), C-terminal domain"/>
    <property type="match status" value="1"/>
</dbReference>
<comment type="caution">
    <text evidence="9">The sequence shown here is derived from an EMBL/GenBank/DDBJ whole genome shotgun (WGS) entry which is preliminary data.</text>
</comment>
<feature type="transmembrane region" description="Helical" evidence="7">
    <location>
        <begin position="74"/>
        <end position="103"/>
    </location>
</feature>
<evidence type="ECO:0000313" key="9">
    <source>
        <dbReference type="EMBL" id="OGF54022.1"/>
    </source>
</evidence>
<keyword evidence="4 7" id="KW-0812">Transmembrane</keyword>
<dbReference type="InterPro" id="IPR045275">
    <property type="entry name" value="MscS_archaea/bacteria_type"/>
</dbReference>
<evidence type="ECO:0000313" key="10">
    <source>
        <dbReference type="Proteomes" id="UP000179157"/>
    </source>
</evidence>
<feature type="transmembrane region" description="Helical" evidence="7">
    <location>
        <begin position="50"/>
        <end position="68"/>
    </location>
</feature>
<keyword evidence="6 7" id="KW-0472">Membrane</keyword>
<dbReference type="PANTHER" id="PTHR30221:SF1">
    <property type="entry name" value="SMALL-CONDUCTANCE MECHANOSENSITIVE CHANNEL"/>
    <property type="match status" value="1"/>
</dbReference>
<dbReference type="STRING" id="1817864.A2Z21_01060"/>
<gene>
    <name evidence="9" type="ORF">A2Z21_01060</name>
</gene>
<protein>
    <recommendedName>
        <fullName evidence="8">Mechanosensitive ion channel MscS domain-containing protein</fullName>
    </recommendedName>
</protein>
<evidence type="ECO:0000256" key="2">
    <source>
        <dbReference type="ARBA" id="ARBA00008017"/>
    </source>
</evidence>
<dbReference type="InterPro" id="IPR023408">
    <property type="entry name" value="MscS_beta-dom_sf"/>
</dbReference>
<feature type="transmembrane region" description="Helical" evidence="7">
    <location>
        <begin position="13"/>
        <end position="38"/>
    </location>
</feature>
<evidence type="ECO:0000256" key="1">
    <source>
        <dbReference type="ARBA" id="ARBA00004651"/>
    </source>
</evidence>
<dbReference type="InterPro" id="IPR011066">
    <property type="entry name" value="MscS_channel_C_sf"/>
</dbReference>
<keyword evidence="3" id="KW-1003">Cell membrane</keyword>
<evidence type="ECO:0000256" key="4">
    <source>
        <dbReference type="ARBA" id="ARBA00022692"/>
    </source>
</evidence>
<dbReference type="GO" id="GO:0005886">
    <property type="term" value="C:plasma membrane"/>
    <property type="evidence" value="ECO:0007669"/>
    <property type="project" value="UniProtKB-SubCell"/>
</dbReference>
<dbReference type="InterPro" id="IPR011014">
    <property type="entry name" value="MscS_channel_TM-2"/>
</dbReference>
<comment type="similarity">
    <text evidence="2">Belongs to the MscS (TC 1.A.23) family.</text>
</comment>
<dbReference type="PANTHER" id="PTHR30221">
    <property type="entry name" value="SMALL-CONDUCTANCE MECHANOSENSITIVE CHANNEL"/>
    <property type="match status" value="1"/>
</dbReference>
<dbReference type="Proteomes" id="UP000179157">
    <property type="component" value="Unassembled WGS sequence"/>
</dbReference>
<dbReference type="AlphaFoldDB" id="A0A1F5USA2"/>
<feature type="domain" description="Mechanosensitive ion channel MscS" evidence="8">
    <location>
        <begin position="93"/>
        <end position="133"/>
    </location>
</feature>
<dbReference type="EMBL" id="MFGX01000091">
    <property type="protein sequence ID" value="OGF54022.1"/>
    <property type="molecule type" value="Genomic_DNA"/>
</dbReference>
<evidence type="ECO:0000259" key="8">
    <source>
        <dbReference type="Pfam" id="PF00924"/>
    </source>
</evidence>
<evidence type="ECO:0000256" key="5">
    <source>
        <dbReference type="ARBA" id="ARBA00022989"/>
    </source>
</evidence>
<dbReference type="InterPro" id="IPR006685">
    <property type="entry name" value="MscS_channel_2nd"/>
</dbReference>
<comment type="subcellular location">
    <subcellularLocation>
        <location evidence="1">Cell membrane</location>
        <topology evidence="1">Multi-pass membrane protein</topology>
    </subcellularLocation>
</comment>
<dbReference type="Gene3D" id="2.30.30.60">
    <property type="match status" value="1"/>
</dbReference>
<organism evidence="9 10">
    <name type="scientific">Fraserbacteria sp. (strain RBG_16_55_9)</name>
    <dbReference type="NCBI Taxonomy" id="1817864"/>
    <lineage>
        <taxon>Bacteria</taxon>
        <taxon>Candidatus Fraseribacteriota</taxon>
    </lineage>
</organism>
<sequence>MALRWEDPLTQKLVWSVLGVAIIYGFVFLSAQVLNRAVKVPLWRYKSRKFLYYTGTVLAVLVLLGIWSESLGQFAVSLGVLGAVLALALQQPVLSLAGWLYIVTSRPYEVGDRIEISNVAGDVIDIRLLKTVLLEIHTEGAGKGTQSTGRVVDLPNGNIFSHTLTNYTRGFQYLWNEYPLLITFESNWGKALQLLLDIVQRETREFEAPARVQINQMAKSYLIEYGHLTPMVFVTIRDSGVELALRYLTPARQRRQVRDRISRGILQAFAKEQDIELAYPTYRMFRRESEEMKLKLRETAKGNEPPAS</sequence>
<dbReference type="SUPFAM" id="SSF50182">
    <property type="entry name" value="Sm-like ribonucleoproteins"/>
    <property type="match status" value="1"/>
</dbReference>
<dbReference type="Pfam" id="PF00924">
    <property type="entry name" value="MS_channel_2nd"/>
    <property type="match status" value="1"/>
</dbReference>
<evidence type="ECO:0000256" key="7">
    <source>
        <dbReference type="SAM" id="Phobius"/>
    </source>
</evidence>
<dbReference type="Gene3D" id="3.30.70.100">
    <property type="match status" value="1"/>
</dbReference>